<feature type="domain" description="Tf2-1-like SH3-like" evidence="1">
    <location>
        <begin position="1"/>
        <end position="44"/>
    </location>
</feature>
<dbReference type="InterPro" id="IPR056924">
    <property type="entry name" value="SH3_Tf2-1"/>
</dbReference>
<gene>
    <name evidence="2" type="ORF">PLEOSDRAFT_1017047</name>
</gene>
<evidence type="ECO:0000313" key="2">
    <source>
        <dbReference type="EMBL" id="KDQ25432.1"/>
    </source>
</evidence>
<accession>A0A067NMT9</accession>
<dbReference type="Proteomes" id="UP000027073">
    <property type="component" value="Unassembled WGS sequence"/>
</dbReference>
<dbReference type="HOGENOM" id="CLU_180976_0_0_1"/>
<sequence length="78" mass="9194">KFMPRFDGPYEITKAFPEKSTYTLFMPNSPNIFPTFHASQLRRFMPNDASLFPSHELERPESVETNDGEEWLVERILD</sequence>
<proteinExistence type="predicted"/>
<dbReference type="VEuPathDB" id="FungiDB:PLEOSDRAFT_1017047"/>
<organism evidence="2 3">
    <name type="scientific">Pleurotus ostreatus (strain PC15)</name>
    <name type="common">Oyster mushroom</name>
    <dbReference type="NCBI Taxonomy" id="1137138"/>
    <lineage>
        <taxon>Eukaryota</taxon>
        <taxon>Fungi</taxon>
        <taxon>Dikarya</taxon>
        <taxon>Basidiomycota</taxon>
        <taxon>Agaricomycotina</taxon>
        <taxon>Agaricomycetes</taxon>
        <taxon>Agaricomycetidae</taxon>
        <taxon>Agaricales</taxon>
        <taxon>Pleurotineae</taxon>
        <taxon>Pleurotaceae</taxon>
        <taxon>Pleurotus</taxon>
    </lineage>
</organism>
<dbReference type="Pfam" id="PF24626">
    <property type="entry name" value="SH3_Tf2-1"/>
    <property type="match status" value="1"/>
</dbReference>
<dbReference type="InParanoid" id="A0A067NMT9"/>
<evidence type="ECO:0000259" key="1">
    <source>
        <dbReference type="Pfam" id="PF24626"/>
    </source>
</evidence>
<protein>
    <recommendedName>
        <fullName evidence="1">Tf2-1-like SH3-like domain-containing protein</fullName>
    </recommendedName>
</protein>
<dbReference type="EMBL" id="KL198010">
    <property type="protein sequence ID" value="KDQ25432.1"/>
    <property type="molecule type" value="Genomic_DNA"/>
</dbReference>
<reference evidence="3" key="1">
    <citation type="journal article" date="2014" name="Proc. Natl. Acad. Sci. U.S.A.">
        <title>Extensive sampling of basidiomycete genomes demonstrates inadequacy of the white-rot/brown-rot paradigm for wood decay fungi.</title>
        <authorList>
            <person name="Riley R."/>
            <person name="Salamov A.A."/>
            <person name="Brown D.W."/>
            <person name="Nagy L.G."/>
            <person name="Floudas D."/>
            <person name="Held B.W."/>
            <person name="Levasseur A."/>
            <person name="Lombard V."/>
            <person name="Morin E."/>
            <person name="Otillar R."/>
            <person name="Lindquist E.A."/>
            <person name="Sun H."/>
            <person name="LaButti K.M."/>
            <person name="Schmutz J."/>
            <person name="Jabbour D."/>
            <person name="Luo H."/>
            <person name="Baker S.E."/>
            <person name="Pisabarro A.G."/>
            <person name="Walton J.D."/>
            <person name="Blanchette R.A."/>
            <person name="Henrissat B."/>
            <person name="Martin F."/>
            <person name="Cullen D."/>
            <person name="Hibbett D.S."/>
            <person name="Grigoriev I.V."/>
        </authorList>
    </citation>
    <scope>NUCLEOTIDE SEQUENCE [LARGE SCALE GENOMIC DNA]</scope>
    <source>
        <strain evidence="3">PC15</strain>
    </source>
</reference>
<dbReference type="AlphaFoldDB" id="A0A067NMT9"/>
<feature type="non-terminal residue" evidence="2">
    <location>
        <position position="1"/>
    </location>
</feature>
<evidence type="ECO:0000313" key="3">
    <source>
        <dbReference type="Proteomes" id="UP000027073"/>
    </source>
</evidence>
<dbReference type="OrthoDB" id="3268967at2759"/>
<dbReference type="STRING" id="1137138.A0A067NMT9"/>
<feature type="non-terminal residue" evidence="2">
    <location>
        <position position="78"/>
    </location>
</feature>
<name>A0A067NMT9_PLEO1</name>